<keyword evidence="1" id="KW-0436">Ligase</keyword>
<dbReference type="EMBL" id="JAVIZX010000001">
    <property type="protein sequence ID" value="MDR6213969.1"/>
    <property type="molecule type" value="Genomic_DNA"/>
</dbReference>
<dbReference type="Gene3D" id="3.40.50.11280">
    <property type="entry name" value="Glutamate-cysteine ligase, N-terminal domain"/>
    <property type="match status" value="1"/>
</dbReference>
<dbReference type="NCBIfam" id="TIGR02049">
    <property type="entry name" value="gshA_ferroox"/>
    <property type="match status" value="1"/>
</dbReference>
<evidence type="ECO:0000313" key="1">
    <source>
        <dbReference type="EMBL" id="MDR6213969.1"/>
    </source>
</evidence>
<dbReference type="SUPFAM" id="SSF56059">
    <property type="entry name" value="Glutathione synthetase ATP-binding domain-like"/>
    <property type="match status" value="1"/>
</dbReference>
<sequence>MVPHLITALTGPINELEQRILDSMPAIERWFRLEWMEHTPPFYTSVDIRNAGFKLAPVDTNLFPGGWNNLTTEMLPLAVQAAMAAIEKICPEARNLLIIPENHSRNTFYLSNVVQLQRIFNMAGLNVRVGSISPEIKKTTTVTLPNGDTVTLEPVIRSKHRLGLKNFDPCTILLNNDLSAGPPGILEDLHEQYLLPPLHAGWSVRRKSRHFKSYEEVSKRFGKLLGIDPWLINPLFSTAEGLDFTEGTGMEHLRSAVDAQLTKVRRKYKEYGINEKPFVIVKPDHGTYGMGVMTVRDVKDLDALNRKTKNKMAIIKDGQQVHDVIIQEGVLTQERVHEAVAEPVVYMMDRYVVGGFYRMHAERGIDENLNAPGASFVPLAFEHSTHLPQPGARPGASAPNRFYMYGVVARLAMLAASYELEATDPEAEVYD</sequence>
<accession>A0ABU1ICH1</accession>
<gene>
    <name evidence="1" type="ORF">QE399_001658</name>
</gene>
<dbReference type="InterPro" id="IPR011718">
    <property type="entry name" value="GshA"/>
</dbReference>
<comment type="caution">
    <text evidence="1">The sequence shown here is derived from an EMBL/GenBank/DDBJ whole genome shotgun (WGS) entry which is preliminary data.</text>
</comment>
<dbReference type="Pfam" id="PF08886">
    <property type="entry name" value="GshA"/>
    <property type="match status" value="1"/>
</dbReference>
<dbReference type="EC" id="6.3.2.2" evidence="1"/>
<protein>
    <submittedName>
        <fullName evidence="1">Glutamate--cysteine ligase</fullName>
        <ecNumber evidence="1">6.3.2.2</ecNumber>
    </submittedName>
</protein>
<dbReference type="RefSeq" id="WP_309827893.1">
    <property type="nucleotide sequence ID" value="NZ_JAVIZX010000001.1"/>
</dbReference>
<proteinExistence type="predicted"/>
<keyword evidence="2" id="KW-1185">Reference proteome</keyword>
<dbReference type="Proteomes" id="UP001267710">
    <property type="component" value="Unassembled WGS sequence"/>
</dbReference>
<dbReference type="InterPro" id="IPR042520">
    <property type="entry name" value="GshA_N"/>
</dbReference>
<dbReference type="GO" id="GO:0004357">
    <property type="term" value="F:glutamate-cysteine ligase activity"/>
    <property type="evidence" value="ECO:0007669"/>
    <property type="project" value="UniProtKB-EC"/>
</dbReference>
<organism evidence="1 2">
    <name type="scientific">Paracidovorax wautersii</name>
    <dbReference type="NCBI Taxonomy" id="1177982"/>
    <lineage>
        <taxon>Bacteria</taxon>
        <taxon>Pseudomonadati</taxon>
        <taxon>Pseudomonadota</taxon>
        <taxon>Betaproteobacteria</taxon>
        <taxon>Burkholderiales</taxon>
        <taxon>Comamonadaceae</taxon>
        <taxon>Paracidovorax</taxon>
    </lineage>
</organism>
<reference evidence="1 2" key="1">
    <citation type="submission" date="2023-08" db="EMBL/GenBank/DDBJ databases">
        <title>Functional and genomic diversity of the sorghum phyllosphere microbiome.</title>
        <authorList>
            <person name="Shade A."/>
        </authorList>
    </citation>
    <scope>NUCLEOTIDE SEQUENCE [LARGE SCALE GENOMIC DNA]</scope>
    <source>
        <strain evidence="1 2">SORGH_AS_0335</strain>
    </source>
</reference>
<evidence type="ECO:0000313" key="2">
    <source>
        <dbReference type="Proteomes" id="UP001267710"/>
    </source>
</evidence>
<name>A0ABU1ICH1_9BURK</name>